<feature type="signal peptide" evidence="1">
    <location>
        <begin position="1"/>
        <end position="25"/>
    </location>
</feature>
<evidence type="ECO:0008006" key="4">
    <source>
        <dbReference type="Google" id="ProtNLM"/>
    </source>
</evidence>
<dbReference type="RefSeq" id="WP_087283297.1">
    <property type="nucleotide sequence ID" value="NZ_CP021455.1"/>
</dbReference>
<dbReference type="EMBL" id="CP021455">
    <property type="protein sequence ID" value="ARU06293.1"/>
    <property type="molecule type" value="Genomic_DNA"/>
</dbReference>
<feature type="chain" id="PRO_5011004057" description="Cell surface protein" evidence="1">
    <location>
        <begin position="26"/>
        <end position="508"/>
    </location>
</feature>
<gene>
    <name evidence="2" type="ORF">CCO03_17855</name>
</gene>
<dbReference type="Proteomes" id="UP000196138">
    <property type="component" value="Chromosome"/>
</dbReference>
<proteinExistence type="predicted"/>
<sequence>MKKSILALSAAVAVSGLGFAGAANALAVFDVGSSTASEVQLAPSAVGHYLFTPYFTTQSQNNTLLSVVNTDTVNGKAVKVRFRGAANSDDILDFTLFLSPGDVWTASLKQGVNGLTEITSPDNSCTLPQDITNVPFRTGRLDQSLSDAALASHTREGYVEFLNMADVPPGSALYKNIKHVKGVAPCDLAAFADVLNTSVVTADEAREAGLDNPTDGLTGGWTILRLDNISTFSGTHTAVVATDGSLSSINGQPVSVAGNFAFSPQSDEPIGAAANVDNLSADPLLKGGAGAIIEPLWMDLPDMSTPLVNGYVADQQATDLSFVLAKAKVMNEFVSTLDGAVVPGDTDWVVSQPTRRYNVALDYNAASTAVARVFNPAITAYYTPGNTRVVDKGELGDLICLRGKFSGSDREEGGQDTSVSFSPAEAASAYCGEVFTLTFNRASSQVLSAALTNVPVALKINNAAPEAGWATFAPSSAPAGLPMTGFSAISLKDVANHGNYGYTYGHRW</sequence>
<keyword evidence="1" id="KW-0732">Signal</keyword>
<keyword evidence="3" id="KW-1185">Reference proteome</keyword>
<dbReference type="KEGG" id="cser:CCO03_17855"/>
<protein>
    <recommendedName>
        <fullName evidence="4">Cell surface protein</fullName>
    </recommendedName>
</protein>
<evidence type="ECO:0000313" key="2">
    <source>
        <dbReference type="EMBL" id="ARU06293.1"/>
    </source>
</evidence>
<evidence type="ECO:0000256" key="1">
    <source>
        <dbReference type="SAM" id="SignalP"/>
    </source>
</evidence>
<reference evidence="2 3" key="1">
    <citation type="submission" date="2017-05" db="EMBL/GenBank/DDBJ databases">
        <authorList>
            <person name="Song R."/>
            <person name="Chenine A.L."/>
            <person name="Ruprecht R.M."/>
        </authorList>
    </citation>
    <scope>NUCLEOTIDE SEQUENCE [LARGE SCALE GENOMIC DNA]</scope>
    <source>
        <strain evidence="2 3">DSM 26136</strain>
    </source>
</reference>
<dbReference type="AlphaFoldDB" id="A0A1Y0ERR5"/>
<dbReference type="OrthoDB" id="5763254at2"/>
<organism evidence="2 3">
    <name type="scientific">Comamonas serinivorans</name>
    <dbReference type="NCBI Taxonomy" id="1082851"/>
    <lineage>
        <taxon>Bacteria</taxon>
        <taxon>Pseudomonadati</taxon>
        <taxon>Pseudomonadota</taxon>
        <taxon>Betaproteobacteria</taxon>
        <taxon>Burkholderiales</taxon>
        <taxon>Comamonadaceae</taxon>
        <taxon>Comamonas</taxon>
    </lineage>
</organism>
<evidence type="ECO:0000313" key="3">
    <source>
        <dbReference type="Proteomes" id="UP000196138"/>
    </source>
</evidence>
<name>A0A1Y0ERR5_9BURK</name>
<accession>A0A1Y0ERR5</accession>